<name>A0A975CJQ9_9BURK</name>
<dbReference type="EMBL" id="CP071796">
    <property type="protein sequence ID" value="QTD44698.1"/>
    <property type="molecule type" value="Genomic_DNA"/>
</dbReference>
<protein>
    <submittedName>
        <fullName evidence="1">Uncharacterized protein</fullName>
    </submittedName>
</protein>
<evidence type="ECO:0000313" key="2">
    <source>
        <dbReference type="Proteomes" id="UP000663903"/>
    </source>
</evidence>
<sequence length="73" mass="7814">MIALIQTVRAQRSHALGKYENQLISPLSQVRPDGNPDGHKFRHCRAGGNPYPQGFKEGIPACAGMTQVGAAQA</sequence>
<dbReference type="KEGG" id="otd:J1M35_16660"/>
<evidence type="ECO:0000313" key="1">
    <source>
        <dbReference type="EMBL" id="QTD44698.1"/>
    </source>
</evidence>
<gene>
    <name evidence="1" type="ORF">J1M35_16660</name>
</gene>
<dbReference type="RefSeq" id="WP_208008261.1">
    <property type="nucleotide sequence ID" value="NZ_CP071796.1"/>
</dbReference>
<keyword evidence="2" id="KW-1185">Reference proteome</keyword>
<accession>A0A975CJQ9</accession>
<dbReference type="Proteomes" id="UP000663903">
    <property type="component" value="Chromosome"/>
</dbReference>
<reference evidence="1" key="1">
    <citation type="submission" date="2021-03" db="EMBL/GenBank/DDBJ databases">
        <title>Ottowia sp. 27C isolated from the cloaca of a Giant Asian pond turtle (Heosemys grandis).</title>
        <authorList>
            <person name="Spergser J."/>
            <person name="Busse H.-J."/>
        </authorList>
    </citation>
    <scope>NUCLEOTIDE SEQUENCE</scope>
    <source>
        <strain evidence="1">27C</strain>
    </source>
</reference>
<dbReference type="AlphaFoldDB" id="A0A975CJQ9"/>
<proteinExistence type="predicted"/>
<organism evidence="1 2">
    <name type="scientific">Ottowia testudinis</name>
    <dbReference type="NCBI Taxonomy" id="2816950"/>
    <lineage>
        <taxon>Bacteria</taxon>
        <taxon>Pseudomonadati</taxon>
        <taxon>Pseudomonadota</taxon>
        <taxon>Betaproteobacteria</taxon>
        <taxon>Burkholderiales</taxon>
        <taxon>Comamonadaceae</taxon>
        <taxon>Ottowia</taxon>
    </lineage>
</organism>